<feature type="region of interest" description="Disordered" evidence="1">
    <location>
        <begin position="208"/>
        <end position="238"/>
    </location>
</feature>
<name>A0A6A5VKE6_9PLEO</name>
<feature type="compositionally biased region" description="Basic and acidic residues" evidence="1">
    <location>
        <begin position="208"/>
        <end position="217"/>
    </location>
</feature>
<dbReference type="Gene3D" id="3.30.710.10">
    <property type="entry name" value="Potassium Channel Kv1.1, Chain A"/>
    <property type="match status" value="1"/>
</dbReference>
<dbReference type="OrthoDB" id="1022638at2759"/>
<feature type="compositionally biased region" description="Basic residues" evidence="1">
    <location>
        <begin position="218"/>
        <end position="228"/>
    </location>
</feature>
<dbReference type="AlphaFoldDB" id="A0A6A5VKE6"/>
<proteinExistence type="predicted"/>
<dbReference type="InterPro" id="IPR011333">
    <property type="entry name" value="SKP1/BTB/POZ_sf"/>
</dbReference>
<protein>
    <recommendedName>
        <fullName evidence="4">BTB domain-containing protein</fullName>
    </recommendedName>
</protein>
<dbReference type="CDD" id="cd18186">
    <property type="entry name" value="BTB_POZ_ZBTB_KLHL-like"/>
    <property type="match status" value="1"/>
</dbReference>
<evidence type="ECO:0000313" key="2">
    <source>
        <dbReference type="EMBL" id="KAF1977100.1"/>
    </source>
</evidence>
<organism evidence="2 3">
    <name type="scientific">Bimuria novae-zelandiae CBS 107.79</name>
    <dbReference type="NCBI Taxonomy" id="1447943"/>
    <lineage>
        <taxon>Eukaryota</taxon>
        <taxon>Fungi</taxon>
        <taxon>Dikarya</taxon>
        <taxon>Ascomycota</taxon>
        <taxon>Pezizomycotina</taxon>
        <taxon>Dothideomycetes</taxon>
        <taxon>Pleosporomycetidae</taxon>
        <taxon>Pleosporales</taxon>
        <taxon>Massarineae</taxon>
        <taxon>Didymosphaeriaceae</taxon>
        <taxon>Bimuria</taxon>
    </lineage>
</organism>
<sequence length="299" mass="34046">MSNGKKISKQLGGNILTVVFFRGAMAGTWKESEDRVVPLPENDPQVFALYLQAIYNGHVELDDFDKHYNIIAWASVYTLADKLIDMDIKNIVIKKFYEIRDDLWTACITAPQAVQITYDQTPGPCGMRQLFIDSAVYHYKCPQSDKGDFADAMKDSPREFLEDMAVATVTKKLEVINRMPDCSCPDTYAFFDYIERYIESKETKINDDKVEGSEDMKGKKKTKKGKGKNKNEDKAKAKGSCSHGRCCRCDQNQVYRDTSNLFNCSEDAMWGFGAVVNAHRDASDNYWGTTVAWQVRYKL</sequence>
<dbReference type="Proteomes" id="UP000800036">
    <property type="component" value="Unassembled WGS sequence"/>
</dbReference>
<keyword evidence="3" id="KW-1185">Reference proteome</keyword>
<evidence type="ECO:0008006" key="4">
    <source>
        <dbReference type="Google" id="ProtNLM"/>
    </source>
</evidence>
<evidence type="ECO:0000256" key="1">
    <source>
        <dbReference type="SAM" id="MobiDB-lite"/>
    </source>
</evidence>
<dbReference type="EMBL" id="ML976664">
    <property type="protein sequence ID" value="KAF1977100.1"/>
    <property type="molecule type" value="Genomic_DNA"/>
</dbReference>
<dbReference type="PANTHER" id="PTHR47843:SF2">
    <property type="entry name" value="BTB DOMAIN-CONTAINING PROTEIN"/>
    <property type="match status" value="1"/>
</dbReference>
<dbReference type="PANTHER" id="PTHR47843">
    <property type="entry name" value="BTB DOMAIN-CONTAINING PROTEIN-RELATED"/>
    <property type="match status" value="1"/>
</dbReference>
<gene>
    <name evidence="2" type="ORF">BU23DRAFT_565248</name>
</gene>
<dbReference type="SUPFAM" id="SSF54695">
    <property type="entry name" value="POZ domain"/>
    <property type="match status" value="1"/>
</dbReference>
<evidence type="ECO:0000313" key="3">
    <source>
        <dbReference type="Proteomes" id="UP000800036"/>
    </source>
</evidence>
<reference evidence="2" key="1">
    <citation type="journal article" date="2020" name="Stud. Mycol.">
        <title>101 Dothideomycetes genomes: a test case for predicting lifestyles and emergence of pathogens.</title>
        <authorList>
            <person name="Haridas S."/>
            <person name="Albert R."/>
            <person name="Binder M."/>
            <person name="Bloem J."/>
            <person name="Labutti K."/>
            <person name="Salamov A."/>
            <person name="Andreopoulos B."/>
            <person name="Baker S."/>
            <person name="Barry K."/>
            <person name="Bills G."/>
            <person name="Bluhm B."/>
            <person name="Cannon C."/>
            <person name="Castanera R."/>
            <person name="Culley D."/>
            <person name="Daum C."/>
            <person name="Ezra D."/>
            <person name="Gonzalez J."/>
            <person name="Henrissat B."/>
            <person name="Kuo A."/>
            <person name="Liang C."/>
            <person name="Lipzen A."/>
            <person name="Lutzoni F."/>
            <person name="Magnuson J."/>
            <person name="Mondo S."/>
            <person name="Nolan M."/>
            <person name="Ohm R."/>
            <person name="Pangilinan J."/>
            <person name="Park H.-J."/>
            <person name="Ramirez L."/>
            <person name="Alfaro M."/>
            <person name="Sun H."/>
            <person name="Tritt A."/>
            <person name="Yoshinaga Y."/>
            <person name="Zwiers L.-H."/>
            <person name="Turgeon B."/>
            <person name="Goodwin S."/>
            <person name="Spatafora J."/>
            <person name="Crous P."/>
            <person name="Grigoriev I."/>
        </authorList>
    </citation>
    <scope>NUCLEOTIDE SEQUENCE</scope>
    <source>
        <strain evidence="2">CBS 107.79</strain>
    </source>
</reference>
<accession>A0A6A5VKE6</accession>